<evidence type="ECO:0000313" key="2">
    <source>
        <dbReference type="Proteomes" id="UP000323386"/>
    </source>
</evidence>
<protein>
    <submittedName>
        <fullName evidence="1">Uncharacterized protein</fullName>
    </submittedName>
</protein>
<sequence>MDGVTSIEVAIDRLNNSLPGLKLRSQATCPPKRLWVSHDAKIHSIADTADDHNTQVPVGQDPTDWRYICWWLGRGSATWMTRLDRLIAHVFMEGFTAANREMEGHVGKLGLQREDSAVSSQTEGQSFASLVHASSSTAGTEALTTLSTKSISCLSTHHPACVDDMAITSLVRGAFEATWA</sequence>
<evidence type="ECO:0000313" key="1">
    <source>
        <dbReference type="EMBL" id="SPO36608.1"/>
    </source>
</evidence>
<proteinExistence type="predicted"/>
<dbReference type="AlphaFoldDB" id="A0A5C3EWL0"/>
<reference evidence="1 2" key="1">
    <citation type="submission" date="2018-03" db="EMBL/GenBank/DDBJ databases">
        <authorList>
            <person name="Guldener U."/>
        </authorList>
    </citation>
    <scope>NUCLEOTIDE SEQUENCE [LARGE SCALE GENOMIC DNA]</scope>
    <source>
        <strain evidence="1 2">DAOM196992</strain>
    </source>
</reference>
<dbReference type="EMBL" id="OOIP01000004">
    <property type="protein sequence ID" value="SPO36608.1"/>
    <property type="molecule type" value="Genomic_DNA"/>
</dbReference>
<organism evidence="1 2">
    <name type="scientific">Pseudozyma flocculosa</name>
    <dbReference type="NCBI Taxonomy" id="84751"/>
    <lineage>
        <taxon>Eukaryota</taxon>
        <taxon>Fungi</taxon>
        <taxon>Dikarya</taxon>
        <taxon>Basidiomycota</taxon>
        <taxon>Ustilaginomycotina</taxon>
        <taxon>Ustilaginomycetes</taxon>
        <taxon>Ustilaginales</taxon>
        <taxon>Ustilaginaceae</taxon>
        <taxon>Pseudozyma</taxon>
    </lineage>
</organism>
<accession>A0A5C3EWL0</accession>
<gene>
    <name evidence="1" type="ORF">PSFLO_02079</name>
</gene>
<name>A0A5C3EWL0_9BASI</name>
<dbReference type="Proteomes" id="UP000323386">
    <property type="component" value="Unassembled WGS sequence"/>
</dbReference>
<keyword evidence="2" id="KW-1185">Reference proteome</keyword>